<comment type="caution">
    <text evidence="3">The sequence shown here is derived from an EMBL/GenBank/DDBJ whole genome shotgun (WGS) entry which is preliminary data.</text>
</comment>
<feature type="domain" description="Amidohydrolase 3" evidence="2">
    <location>
        <begin position="74"/>
        <end position="259"/>
    </location>
</feature>
<dbReference type="InterPro" id="IPR013108">
    <property type="entry name" value="Amidohydro_3"/>
</dbReference>
<dbReference type="EMBL" id="BAAAZD010000002">
    <property type="protein sequence ID" value="GAA4007278.1"/>
    <property type="molecule type" value="Genomic_DNA"/>
</dbReference>
<reference evidence="4" key="1">
    <citation type="journal article" date="2019" name="Int. J. Syst. Evol. Microbiol.">
        <title>The Global Catalogue of Microorganisms (GCM) 10K type strain sequencing project: providing services to taxonomists for standard genome sequencing and annotation.</title>
        <authorList>
            <consortium name="The Broad Institute Genomics Platform"/>
            <consortium name="The Broad Institute Genome Sequencing Center for Infectious Disease"/>
            <person name="Wu L."/>
            <person name="Ma J."/>
        </authorList>
    </citation>
    <scope>NUCLEOTIDE SEQUENCE [LARGE SCALE GENOMIC DNA]</scope>
    <source>
        <strain evidence="4">JCM 16603</strain>
    </source>
</reference>
<evidence type="ECO:0000259" key="2">
    <source>
        <dbReference type="Pfam" id="PF07969"/>
    </source>
</evidence>
<dbReference type="InterPro" id="IPR011059">
    <property type="entry name" value="Metal-dep_hydrolase_composite"/>
</dbReference>
<dbReference type="PANTHER" id="PTHR11647">
    <property type="entry name" value="HYDRANTOINASE/DIHYDROPYRIMIDINASE FAMILY MEMBER"/>
    <property type="match status" value="1"/>
</dbReference>
<dbReference type="Gene3D" id="2.30.40.10">
    <property type="entry name" value="Urease, subunit C, domain 1"/>
    <property type="match status" value="2"/>
</dbReference>
<accession>A0ABP7S668</accession>
<evidence type="ECO:0000313" key="3">
    <source>
        <dbReference type="EMBL" id="GAA4007278.1"/>
    </source>
</evidence>
<dbReference type="InterPro" id="IPR032466">
    <property type="entry name" value="Metal_Hydrolase"/>
</dbReference>
<dbReference type="PANTHER" id="PTHR11647:SF1">
    <property type="entry name" value="COLLAPSIN RESPONSE MEDIATOR PROTEIN"/>
    <property type="match status" value="1"/>
</dbReference>
<name>A0ABP7S668_9SPHN</name>
<dbReference type="Proteomes" id="UP001501310">
    <property type="component" value="Unassembled WGS sequence"/>
</dbReference>
<dbReference type="SUPFAM" id="SSF51338">
    <property type="entry name" value="Composite domain of metallo-dependent hydrolases"/>
    <property type="match status" value="1"/>
</dbReference>
<evidence type="ECO:0000256" key="1">
    <source>
        <dbReference type="SAM" id="SignalP"/>
    </source>
</evidence>
<feature type="signal peptide" evidence="1">
    <location>
        <begin position="1"/>
        <end position="21"/>
    </location>
</feature>
<dbReference type="Pfam" id="PF07969">
    <property type="entry name" value="Amidohydro_3"/>
    <property type="match status" value="1"/>
</dbReference>
<gene>
    <name evidence="3" type="ORF">GCM10022211_20600</name>
</gene>
<dbReference type="Gene3D" id="3.20.20.140">
    <property type="entry name" value="Metal-dependent hydrolases"/>
    <property type="match status" value="3"/>
</dbReference>
<dbReference type="InterPro" id="IPR050378">
    <property type="entry name" value="Metallo-dep_Hydrolases_sf"/>
</dbReference>
<keyword evidence="1" id="KW-0732">Signal</keyword>
<feature type="chain" id="PRO_5046611336" evidence="1">
    <location>
        <begin position="22"/>
        <end position="529"/>
    </location>
</feature>
<dbReference type="Gene3D" id="3.30.1490.130">
    <property type="entry name" value="D-aminoacylase. Domain 3"/>
    <property type="match status" value="1"/>
</dbReference>
<organism evidence="3 4">
    <name type="scientific">Sphingomonas humi</name>
    <dbReference type="NCBI Taxonomy" id="335630"/>
    <lineage>
        <taxon>Bacteria</taxon>
        <taxon>Pseudomonadati</taxon>
        <taxon>Pseudomonadota</taxon>
        <taxon>Alphaproteobacteria</taxon>
        <taxon>Sphingomonadales</taxon>
        <taxon>Sphingomonadaceae</taxon>
        <taxon>Sphingomonas</taxon>
    </lineage>
</organism>
<dbReference type="SUPFAM" id="SSF51556">
    <property type="entry name" value="Metallo-dependent hydrolases"/>
    <property type="match status" value="1"/>
</dbReference>
<dbReference type="InterPro" id="IPR023100">
    <property type="entry name" value="D-aminoacylase_insert_dom_sf"/>
</dbReference>
<protein>
    <submittedName>
        <fullName evidence="3">Amidohydrolase family protein</fullName>
    </submittedName>
</protein>
<sequence>MSGAGKAMLLVAGTVLLTSCASVGPQPAPLDLLIVGGTVIDGTGATARRLDVGISGERIAFLGDAGRERRAARRTIDARGLLVTPGLIDPHTHSADDLSAGDAGRRAALNHLMQGVTTVFVGNDGSGSLGQMDALARSGGTGVNVASFIGFGSVRREVLGDNGRAPTTAELERMKTLVARGMCAGALGFSAGLYYAPQSFAKTDEVVALAREAASRGGLYETHLRDEGSDNIGLEAAVGEAIAIGRSAGLAVHIAHIKALGVDAHGKAPAVIRQIEAAQASGVRVTADQYPWTASGTRITSALVPRWALEGGRSELATRLADPALQGRLRSAMSDNLRRRGGAGSLLIIGGKQRGRRLDAVAAEWKVDPVSAAVRILQEEGDAPVASFNMIAADIDAFARQPWVVGSSDAVDGHPRKFGSFALRWQQFVAERKMLSPEVFVNRTSGLTASIFGLPARGTIAIGNAADVIAFDPRHYAARATYDEPEALATGVSTVVVNGKLAVDGGQPTGALAGQFLRKPRRADWACPV</sequence>
<dbReference type="RefSeq" id="WP_344710180.1">
    <property type="nucleotide sequence ID" value="NZ_BAAAZD010000002.1"/>
</dbReference>
<keyword evidence="4" id="KW-1185">Reference proteome</keyword>
<dbReference type="PROSITE" id="PS51257">
    <property type="entry name" value="PROKAR_LIPOPROTEIN"/>
    <property type="match status" value="1"/>
</dbReference>
<proteinExistence type="predicted"/>
<evidence type="ECO:0000313" key="4">
    <source>
        <dbReference type="Proteomes" id="UP001501310"/>
    </source>
</evidence>